<proteinExistence type="predicted"/>
<dbReference type="InterPro" id="IPR051317">
    <property type="entry name" value="Gfo/Idh/MocA_oxidoreduct"/>
</dbReference>
<keyword evidence="5" id="KW-1185">Reference proteome</keyword>
<dbReference type="PANTHER" id="PTHR43708">
    <property type="entry name" value="CONSERVED EXPRESSED OXIDOREDUCTASE (EUROFUNG)"/>
    <property type="match status" value="1"/>
</dbReference>
<dbReference type="Pfam" id="PF01408">
    <property type="entry name" value="GFO_IDH_MocA"/>
    <property type="match status" value="1"/>
</dbReference>
<evidence type="ECO:0000256" key="1">
    <source>
        <dbReference type="ARBA" id="ARBA00022729"/>
    </source>
</evidence>
<protein>
    <submittedName>
        <fullName evidence="4">Gfo/Idh/MocA family protein</fullName>
    </submittedName>
</protein>
<dbReference type="Gene3D" id="3.30.360.10">
    <property type="entry name" value="Dihydrodipicolinate Reductase, domain 2"/>
    <property type="match status" value="1"/>
</dbReference>
<sequence>MSEFNNKVRMGMVGGGQGAFIGAVHRAAASIDGEIELVCGAFSSSHENCLATGKALHINPERCYATYAEMFEKEAALPEEQRMQFVSVVTPNHLHFPVAKAAIEAGFHVMSDKPATFTLDEAIALKEVLDKHDVLYGLTHTYTGYPLVREARDRIAAGELGEITKVVAEYSQGWLSEPPGPDNKQASWRLDPKRAGVSCCMGDIGVHAANLAEFMSGLEITKLCADLQPVVAGREIDDDGNVLLRFSNGAKGVLIASQISVGEENNLNIRIYGTKAGIEWHQQEPNTLIMKYNDKPAQLIRTGVGSFHPVAAGSMRTPAGHPEGYLEAFANLYMDFARQVRAFKDDEASAKLSSKAPGIDEAIRGMAFIENCVAATRADQKWVDFKLENVL</sequence>
<dbReference type="InterPro" id="IPR000683">
    <property type="entry name" value="Gfo/Idh/MocA-like_OxRdtase_N"/>
</dbReference>
<reference evidence="5" key="1">
    <citation type="journal article" date="2019" name="Int. J. Syst. Evol. Microbiol.">
        <title>The Global Catalogue of Microorganisms (GCM) 10K type strain sequencing project: providing services to taxonomists for standard genome sequencing and annotation.</title>
        <authorList>
            <consortium name="The Broad Institute Genomics Platform"/>
            <consortium name="The Broad Institute Genome Sequencing Center for Infectious Disease"/>
            <person name="Wu L."/>
            <person name="Ma J."/>
        </authorList>
    </citation>
    <scope>NUCLEOTIDE SEQUENCE [LARGE SCALE GENOMIC DNA]</scope>
    <source>
        <strain evidence="5">KACC 12507</strain>
    </source>
</reference>
<name>A0ABV9M1Q9_9ALTE</name>
<accession>A0ABV9M1Q9</accession>
<keyword evidence="1" id="KW-0732">Signal</keyword>
<organism evidence="4 5">
    <name type="scientific">Glaciecola siphonariae</name>
    <dbReference type="NCBI Taxonomy" id="521012"/>
    <lineage>
        <taxon>Bacteria</taxon>
        <taxon>Pseudomonadati</taxon>
        <taxon>Pseudomonadota</taxon>
        <taxon>Gammaproteobacteria</taxon>
        <taxon>Alteromonadales</taxon>
        <taxon>Alteromonadaceae</taxon>
        <taxon>Glaciecola</taxon>
    </lineage>
</organism>
<dbReference type="PANTHER" id="PTHR43708:SF3">
    <property type="entry name" value="OXIDOREDUCTASE"/>
    <property type="match status" value="1"/>
</dbReference>
<evidence type="ECO:0000313" key="5">
    <source>
        <dbReference type="Proteomes" id="UP001595897"/>
    </source>
</evidence>
<dbReference type="RefSeq" id="WP_382410182.1">
    <property type="nucleotide sequence ID" value="NZ_JBHSGU010000017.1"/>
</dbReference>
<comment type="caution">
    <text evidence="4">The sequence shown here is derived from an EMBL/GenBank/DDBJ whole genome shotgun (WGS) entry which is preliminary data.</text>
</comment>
<feature type="domain" description="Gfo/Idh/MocA-like oxidoreductase N-terminal" evidence="2">
    <location>
        <begin position="9"/>
        <end position="138"/>
    </location>
</feature>
<dbReference type="Pfam" id="PF22725">
    <property type="entry name" value="GFO_IDH_MocA_C3"/>
    <property type="match status" value="1"/>
</dbReference>
<feature type="domain" description="GFO/IDH/MocA-like oxidoreductase" evidence="3">
    <location>
        <begin position="148"/>
        <end position="279"/>
    </location>
</feature>
<dbReference type="SUPFAM" id="SSF55347">
    <property type="entry name" value="Glyceraldehyde-3-phosphate dehydrogenase-like, C-terminal domain"/>
    <property type="match status" value="1"/>
</dbReference>
<dbReference type="Proteomes" id="UP001595897">
    <property type="component" value="Unassembled WGS sequence"/>
</dbReference>
<dbReference type="EMBL" id="JBHSGU010000017">
    <property type="protein sequence ID" value="MFC4701573.1"/>
    <property type="molecule type" value="Genomic_DNA"/>
</dbReference>
<gene>
    <name evidence="4" type="ORF">ACFO4O_15555</name>
</gene>
<dbReference type="InterPro" id="IPR036291">
    <property type="entry name" value="NAD(P)-bd_dom_sf"/>
</dbReference>
<evidence type="ECO:0000313" key="4">
    <source>
        <dbReference type="EMBL" id="MFC4701573.1"/>
    </source>
</evidence>
<evidence type="ECO:0000259" key="2">
    <source>
        <dbReference type="Pfam" id="PF01408"/>
    </source>
</evidence>
<dbReference type="Gene3D" id="3.40.50.720">
    <property type="entry name" value="NAD(P)-binding Rossmann-like Domain"/>
    <property type="match status" value="1"/>
</dbReference>
<dbReference type="InterPro" id="IPR055170">
    <property type="entry name" value="GFO_IDH_MocA-like_dom"/>
</dbReference>
<dbReference type="SUPFAM" id="SSF51735">
    <property type="entry name" value="NAD(P)-binding Rossmann-fold domains"/>
    <property type="match status" value="1"/>
</dbReference>
<evidence type="ECO:0000259" key="3">
    <source>
        <dbReference type="Pfam" id="PF22725"/>
    </source>
</evidence>